<reference evidence="3 4" key="1">
    <citation type="submission" date="2013-08" db="EMBL/GenBank/DDBJ databases">
        <authorList>
            <person name="Weinstock G."/>
            <person name="Sodergren E."/>
            <person name="Wylie T."/>
            <person name="Fulton L."/>
            <person name="Fulton R."/>
            <person name="Fronick C."/>
            <person name="O'Laughlin M."/>
            <person name="Godfrey J."/>
            <person name="Miner T."/>
            <person name="Herter B."/>
            <person name="Appelbaum E."/>
            <person name="Cordes M."/>
            <person name="Lek S."/>
            <person name="Wollam A."/>
            <person name="Pepin K.H."/>
            <person name="Palsikar V.B."/>
            <person name="Mitreva M."/>
            <person name="Wilson R.K."/>
        </authorList>
    </citation>
    <scope>NUCLEOTIDE SEQUENCE [LARGE SCALE GENOMIC DNA]</scope>
    <source>
        <strain evidence="3 4">F0580</strain>
    </source>
</reference>
<evidence type="ECO:0000256" key="2">
    <source>
        <dbReference type="SAM" id="MobiDB-lite"/>
    </source>
</evidence>
<gene>
    <name evidence="3" type="ORF">HMPREF9244_00172</name>
</gene>
<accession>U1QWH7</accession>
<dbReference type="Gene3D" id="1.10.10.10">
    <property type="entry name" value="Winged helix-like DNA-binding domain superfamily/Winged helix DNA-binding domain"/>
    <property type="match status" value="1"/>
</dbReference>
<dbReference type="InterPro" id="IPR036390">
    <property type="entry name" value="WH_DNA-bd_sf"/>
</dbReference>
<dbReference type="PANTHER" id="PTHR18964">
    <property type="entry name" value="ROK (REPRESSOR, ORF, KINASE) FAMILY"/>
    <property type="match status" value="1"/>
</dbReference>
<sequence length="432" mass="47332">MYDEYVQCAFQHNARKLQQHNAIQRKLQALLTRKVAMSTPSTPHWFTGSEYTHKVAQAIAQYGPIARTTLAQMLGLSQGALSRITSDLIYANVIEEMTESSQHDSKLPADYAPQENSRKRGRPQTALRLRAEERSFIGLNIHGSDVSITATDALCRPLAQCVTEHLESLEPADAVHHIADLVKRYCSTLDTAPVSMGISFGGHAKDDRYVTFAPFLHWDGIVDLAGIVEEESGLPCAIFNDLDSLLLHEGWFGAGVGLPRFAVITIGSGVGYSLSENGSPIDYPDKSYGLIGHIPVDPDGPRCYAGHIGCTQCLTNDSLAEEYSMMIGRQATFDEFAADALAGSAQAKQLVNKVCFRLGALIAVMANFAMPEHVIVSGESSFLANLNKESIRNGINWYRPSQASKVNFQILDFYWSDWAEAAAARAIVRYIG</sequence>
<evidence type="ECO:0000256" key="1">
    <source>
        <dbReference type="ARBA" id="ARBA00006479"/>
    </source>
</evidence>
<proteinExistence type="inferred from homology"/>
<comment type="similarity">
    <text evidence="1">Belongs to the ROK (NagC/XylR) family.</text>
</comment>
<dbReference type="SUPFAM" id="SSF46785">
    <property type="entry name" value="Winged helix' DNA-binding domain"/>
    <property type="match status" value="1"/>
</dbReference>
<evidence type="ECO:0000313" key="4">
    <source>
        <dbReference type="Proteomes" id="UP000016519"/>
    </source>
</evidence>
<dbReference type="InterPro" id="IPR000600">
    <property type="entry name" value="ROK"/>
</dbReference>
<dbReference type="Pfam" id="PF00480">
    <property type="entry name" value="ROK"/>
    <property type="match status" value="1"/>
</dbReference>
<dbReference type="PATRIC" id="fig|1321816.3.peg.139"/>
<dbReference type="PANTHER" id="PTHR18964:SF149">
    <property type="entry name" value="BIFUNCTIONAL UDP-N-ACETYLGLUCOSAMINE 2-EPIMERASE_N-ACETYLMANNOSAMINE KINASE"/>
    <property type="match status" value="1"/>
</dbReference>
<dbReference type="HOGENOM" id="CLU_036604_13_4_11"/>
<dbReference type="AlphaFoldDB" id="U1QWH7"/>
<keyword evidence="4" id="KW-1185">Reference proteome</keyword>
<dbReference type="STRING" id="419015.HMPREF3214_00190"/>
<comment type="caution">
    <text evidence="3">The sequence shown here is derived from an EMBL/GenBank/DDBJ whole genome shotgun (WGS) entry which is preliminary data.</text>
</comment>
<protein>
    <submittedName>
        <fullName evidence="3">ROK family protein</fullName>
    </submittedName>
</protein>
<dbReference type="SUPFAM" id="SSF53067">
    <property type="entry name" value="Actin-like ATPase domain"/>
    <property type="match status" value="1"/>
</dbReference>
<feature type="region of interest" description="Disordered" evidence="2">
    <location>
        <begin position="101"/>
        <end position="125"/>
    </location>
</feature>
<dbReference type="InterPro" id="IPR043129">
    <property type="entry name" value="ATPase_NBD"/>
</dbReference>
<dbReference type="EMBL" id="AWSI01000009">
    <property type="protein sequence ID" value="ERH31735.1"/>
    <property type="molecule type" value="Genomic_DNA"/>
</dbReference>
<name>U1QWH7_9BIFI</name>
<dbReference type="Proteomes" id="UP000016519">
    <property type="component" value="Unassembled WGS sequence"/>
</dbReference>
<organism evidence="3 4">
    <name type="scientific">Alloscardovia omnicolens F0580</name>
    <dbReference type="NCBI Taxonomy" id="1321816"/>
    <lineage>
        <taxon>Bacteria</taxon>
        <taxon>Bacillati</taxon>
        <taxon>Actinomycetota</taxon>
        <taxon>Actinomycetes</taxon>
        <taxon>Bifidobacteriales</taxon>
        <taxon>Bifidobacteriaceae</taxon>
        <taxon>Alloscardovia</taxon>
    </lineage>
</organism>
<dbReference type="InterPro" id="IPR036388">
    <property type="entry name" value="WH-like_DNA-bd_sf"/>
</dbReference>
<dbReference type="Gene3D" id="3.30.420.40">
    <property type="match status" value="2"/>
</dbReference>
<evidence type="ECO:0000313" key="3">
    <source>
        <dbReference type="EMBL" id="ERH31735.1"/>
    </source>
</evidence>